<dbReference type="OrthoDB" id="10568206at2759"/>
<organism evidence="2 3">
    <name type="scientific">Acaulospora morrowiae</name>
    <dbReference type="NCBI Taxonomy" id="94023"/>
    <lineage>
        <taxon>Eukaryota</taxon>
        <taxon>Fungi</taxon>
        <taxon>Fungi incertae sedis</taxon>
        <taxon>Mucoromycota</taxon>
        <taxon>Glomeromycotina</taxon>
        <taxon>Glomeromycetes</taxon>
        <taxon>Diversisporales</taxon>
        <taxon>Acaulosporaceae</taxon>
        <taxon>Acaulospora</taxon>
    </lineage>
</organism>
<comment type="caution">
    <text evidence="2">The sequence shown here is derived from an EMBL/GenBank/DDBJ whole genome shotgun (WGS) entry which is preliminary data.</text>
</comment>
<feature type="non-terminal residue" evidence="2">
    <location>
        <position position="1"/>
    </location>
</feature>
<gene>
    <name evidence="2" type="ORF">AMORRO_LOCUS13172</name>
</gene>
<name>A0A9N9I3H0_9GLOM</name>
<sequence length="163" mass="17781">EIYRLAERKKSKSQLTQKTTAQNRAEPASLSSSPFFLPPLNINKSSYRTPSLYGTPSLSAEPASPISPISPSNSSIITRVAMAANINSRSSLHLQGINSNNQTLYNKRASGSLEGSNGLPSPNGDTITAMPTIKHSNTLKERINERRITLKGWSLNRNRSTTQ</sequence>
<keyword evidence="3" id="KW-1185">Reference proteome</keyword>
<dbReference type="AlphaFoldDB" id="A0A9N9I3H0"/>
<evidence type="ECO:0000313" key="3">
    <source>
        <dbReference type="Proteomes" id="UP000789342"/>
    </source>
</evidence>
<evidence type="ECO:0000256" key="1">
    <source>
        <dbReference type="SAM" id="MobiDB-lite"/>
    </source>
</evidence>
<evidence type="ECO:0000313" key="2">
    <source>
        <dbReference type="EMBL" id="CAG8718371.1"/>
    </source>
</evidence>
<feature type="region of interest" description="Disordered" evidence="1">
    <location>
        <begin position="1"/>
        <end position="37"/>
    </location>
</feature>
<accession>A0A9N9I3H0</accession>
<proteinExistence type="predicted"/>
<reference evidence="2" key="1">
    <citation type="submission" date="2021-06" db="EMBL/GenBank/DDBJ databases">
        <authorList>
            <person name="Kallberg Y."/>
            <person name="Tangrot J."/>
            <person name="Rosling A."/>
        </authorList>
    </citation>
    <scope>NUCLEOTIDE SEQUENCE</scope>
    <source>
        <strain evidence="2">CL551</strain>
    </source>
</reference>
<protein>
    <submittedName>
        <fullName evidence="2">1873_t:CDS:1</fullName>
    </submittedName>
</protein>
<dbReference type="EMBL" id="CAJVPV010021579">
    <property type="protein sequence ID" value="CAG8718371.1"/>
    <property type="molecule type" value="Genomic_DNA"/>
</dbReference>
<dbReference type="Proteomes" id="UP000789342">
    <property type="component" value="Unassembled WGS sequence"/>
</dbReference>